<dbReference type="VEuPathDB" id="FungiDB:SPPG_02086"/>
<dbReference type="GO" id="GO:0005814">
    <property type="term" value="C:centriole"/>
    <property type="evidence" value="ECO:0007669"/>
    <property type="project" value="TreeGrafter"/>
</dbReference>
<dbReference type="GO" id="GO:0097730">
    <property type="term" value="C:non-motile cilium"/>
    <property type="evidence" value="ECO:0007669"/>
    <property type="project" value="TreeGrafter"/>
</dbReference>
<dbReference type="GO" id="GO:0036064">
    <property type="term" value="C:ciliary basal body"/>
    <property type="evidence" value="ECO:0007669"/>
    <property type="project" value="TreeGrafter"/>
</dbReference>
<feature type="compositionally biased region" description="Low complexity" evidence="3">
    <location>
        <begin position="185"/>
        <end position="201"/>
    </location>
</feature>
<dbReference type="FunFam" id="1.25.40.10:FF:000283">
    <property type="entry name" value="Intraflagellar transport 88"/>
    <property type="match status" value="1"/>
</dbReference>
<evidence type="ECO:0000256" key="2">
    <source>
        <dbReference type="SAM" id="Coils"/>
    </source>
</evidence>
<proteinExistence type="predicted"/>
<feature type="repeat" description="TPR" evidence="1">
    <location>
        <begin position="1529"/>
        <end position="1562"/>
    </location>
</feature>
<dbReference type="Gene3D" id="1.25.40.10">
    <property type="entry name" value="Tetratricopeptide repeat domain"/>
    <property type="match status" value="3"/>
</dbReference>
<keyword evidence="2" id="KW-0175">Coiled coil</keyword>
<dbReference type="PROSITE" id="PS50005">
    <property type="entry name" value="TPR"/>
    <property type="match status" value="7"/>
</dbReference>
<dbReference type="InterPro" id="IPR011990">
    <property type="entry name" value="TPR-like_helical_dom_sf"/>
</dbReference>
<feature type="coiled-coil region" evidence="2">
    <location>
        <begin position="1073"/>
        <end position="1100"/>
    </location>
</feature>
<gene>
    <name evidence="4" type="ORF">SPPG_02086</name>
</gene>
<protein>
    <submittedName>
        <fullName evidence="4">Uncharacterized protein</fullName>
    </submittedName>
</protein>
<dbReference type="InterPro" id="IPR013946">
    <property type="entry name" value="NCA2-like"/>
</dbReference>
<dbReference type="Pfam" id="PF13424">
    <property type="entry name" value="TPR_12"/>
    <property type="match status" value="2"/>
</dbReference>
<evidence type="ECO:0000313" key="4">
    <source>
        <dbReference type="EMBL" id="KND03015.1"/>
    </source>
</evidence>
<dbReference type="InterPro" id="IPR019734">
    <property type="entry name" value="TPR_rpt"/>
</dbReference>
<dbReference type="InParanoid" id="A0A0L0HPX8"/>
<feature type="repeat" description="TPR" evidence="1">
    <location>
        <begin position="1175"/>
        <end position="1208"/>
    </location>
</feature>
<dbReference type="Pfam" id="PF13181">
    <property type="entry name" value="TPR_8"/>
    <property type="match status" value="1"/>
</dbReference>
<reference evidence="4 5" key="1">
    <citation type="submission" date="2009-08" db="EMBL/GenBank/DDBJ databases">
        <title>The Genome Sequence of Spizellomyces punctatus strain DAOM BR117.</title>
        <authorList>
            <consortium name="The Broad Institute Genome Sequencing Platform"/>
            <person name="Russ C."/>
            <person name="Cuomo C."/>
            <person name="Shea T."/>
            <person name="Young S.K."/>
            <person name="Zeng Q."/>
            <person name="Koehrsen M."/>
            <person name="Haas B."/>
            <person name="Borodovsky M."/>
            <person name="Guigo R."/>
            <person name="Alvarado L."/>
            <person name="Berlin A."/>
            <person name="Bochicchio J."/>
            <person name="Borenstein D."/>
            <person name="Chapman S."/>
            <person name="Chen Z."/>
            <person name="Engels R."/>
            <person name="Freedman E."/>
            <person name="Gellesch M."/>
            <person name="Goldberg J."/>
            <person name="Griggs A."/>
            <person name="Gujja S."/>
            <person name="Heiman D."/>
            <person name="Hepburn T."/>
            <person name="Howarth C."/>
            <person name="Jen D."/>
            <person name="Larson L."/>
            <person name="Lewis B."/>
            <person name="Mehta T."/>
            <person name="Park D."/>
            <person name="Pearson M."/>
            <person name="Roberts A."/>
            <person name="Saif S."/>
            <person name="Shenoy N."/>
            <person name="Sisk P."/>
            <person name="Stolte C."/>
            <person name="Sykes S."/>
            <person name="Thomson T."/>
            <person name="Walk T."/>
            <person name="White J."/>
            <person name="Yandava C."/>
            <person name="Burger G."/>
            <person name="Gray M.W."/>
            <person name="Holland P.W.H."/>
            <person name="King N."/>
            <person name="Lang F.B.F."/>
            <person name="Roger A.J."/>
            <person name="Ruiz-Trillo I."/>
            <person name="Lander E."/>
            <person name="Nusbaum C."/>
        </authorList>
    </citation>
    <scope>NUCLEOTIDE SEQUENCE [LARGE SCALE GENOMIC DNA]</scope>
    <source>
        <strain evidence="4 5">DAOM BR117</strain>
    </source>
</reference>
<dbReference type="eggNOG" id="KOG2003">
    <property type="taxonomic scope" value="Eukaryota"/>
</dbReference>
<sequence length="1752" mass="196882">MAKRIVHEERREASPSCAALLPCDGHTRITHWNALIGSNRDVKAEYEISTATHCRWLGVENIRGVESTCGLSVSHHAVNLSAHGMGFVSERLNAQLRAIDAVFHLDPEHDDLSNTFTILFGQTSNSVEGTRQSDAVRIIWDVLQSPTFRRPRVKKSDDSDLAEDHLPPLTEVAERLRQVREALSEESLARTSASTSSSDRTNLGPLKQGRYPLAELAFLSKVAAVLHAHLLHRLVTASSSLPPHVSYWRDQEISSIRAGYYLLQTLPRRIYRYAQLLAASVRSQQPHHLRPQFQIFSKKLLSRFGGAGQQVNVASTTFLGLGLSSLRPPPTVFELARQEIRCKREKLEIAREVEASCLGLLADHGIDIKPATVRATFARRSAEGRFKVSREDVAEAAKEVQATLSKVLILMTASLDKVSRVADDMSPEEEVVWADVSSLEEDIGHTEVQPIADLYEEVNRVYTSFVTLDWSFERLTRKYGRPSRITRYWLPAVTGTFLVYSIGSTLALRWDDVVDWADNLRDTISSFFTEWIVKPLQNVYTTIRHKEAQLAITSSESLNADLKALEKMVVEYARDHGVTDPLELTRIGEQAQHGDMSLVLQQYAEELKSPFKNALSGDLVRALLIQIQKAKVDGELAISALDKLLRSNELNFAFLAVMPSILLTWSLGSSFQRLWRGSKEKNREKTYRLVRGSLRNIDRLLNQANQQGARVQPLPHQAHGLLLCEVYLLRRCVPSIPRRENYRQNFVEDLRELEGGANDAEWTPNHDFQLVRDSRERWTVTQRMETMAGNVTQDCTIFPIEKASTIVASHSRGISNNHTVIMWLMRIFIDYPAGAWQGAVQFVKAAIPSLSLSLSRSSTHVSLLCLNPIALRRSSPFNLNNALASGMSHRAGTTMLAISLKMVEVLPGLRYLGPTTSHAEKLCFVKATIFRSSSAPGAELFARQYRRTNLADMYGSRQPRTSFVGASTATLAPTSSMEEDDLYTFDKKPPGSSLYGATWTSAGRGVPTSFGVPQTARLGTASKGDGGMARPMTSVRAAGYSSRGRPGMAAGQAFDPFNQGGRTPSAGGYHKLEETPEEQIRNLERKVSQLIEESTIAAAEGNLRLALEKAKDAGKKERQLSRQREQAELGEQMNLDLTYCVLFNLANQYQANQMYQEALNTFAVIVKNKLFNQSGRLRVNMGNIYFAQKKYSQAVKMYRMALDQVSNANKDIRLKIMRNIGNAFVRMGQFQDAITSFEAIMEGNPDFHAGFNLILCYFALGDRDRMKKWLQRLTSIRPTAVEQSEDFGASAMDEAIDDHEVFNEDELRSIARKRQQSAERCIVLAAKLVAPNIENTFSTGYDWIVDTIKNSPHSAIASEIEIAKAIQYLKAKDFTKAVETLKAFEKADQKMVGTAATNLSFLYFLDGDYKQAEKYADLAITTDRYNAKAQTNRGNCYFIKENYEKAKEHYQEAVSVDAVCTEAMYNLGIVNKKLGRYVEALQWFEKLYAILRNSAEVIFQIADIYDKQGNLHQAMEWFNILISVVPTDPGVLARLGNMFVRDGDKSQAFQYYSESYRYFPSSMDVIAWLGAYYVECQVYEQAVQFFERAAMIQPTQVKWQLMIASCYRRSGNYQQSLETYKRIHDKFPDNVECLRFLVRICTDLGMKDVHEYAEKLARAERAKERAESAEAEGVDTTASGSRGSVHSGRISRVARGEGDQSQANSAKSRSVSIAKPFEKIDPNPPKRPQTSIAKNRPEEDDWQEDVNNLLPE</sequence>
<name>A0A0L0HPX8_SPIPD</name>
<organism evidence="4 5">
    <name type="scientific">Spizellomyces punctatus (strain DAOM BR117)</name>
    <dbReference type="NCBI Taxonomy" id="645134"/>
    <lineage>
        <taxon>Eukaryota</taxon>
        <taxon>Fungi</taxon>
        <taxon>Fungi incertae sedis</taxon>
        <taxon>Chytridiomycota</taxon>
        <taxon>Chytridiomycota incertae sedis</taxon>
        <taxon>Chytridiomycetes</taxon>
        <taxon>Spizellomycetales</taxon>
        <taxon>Spizellomycetaceae</taxon>
        <taxon>Spizellomyces</taxon>
    </lineage>
</organism>
<feature type="repeat" description="TPR" evidence="1">
    <location>
        <begin position="1214"/>
        <end position="1247"/>
    </location>
</feature>
<feature type="repeat" description="TPR" evidence="1">
    <location>
        <begin position="1563"/>
        <end position="1596"/>
    </location>
</feature>
<dbReference type="GO" id="GO:0097546">
    <property type="term" value="C:ciliary base"/>
    <property type="evidence" value="ECO:0007669"/>
    <property type="project" value="TreeGrafter"/>
</dbReference>
<keyword evidence="5" id="KW-1185">Reference proteome</keyword>
<dbReference type="SUPFAM" id="SSF48452">
    <property type="entry name" value="TPR-like"/>
    <property type="match status" value="3"/>
</dbReference>
<dbReference type="STRING" id="645134.A0A0L0HPX8"/>
<feature type="compositionally biased region" description="Polar residues" evidence="3">
    <location>
        <begin position="1699"/>
        <end position="1711"/>
    </location>
</feature>
<feature type="region of interest" description="Disordered" evidence="3">
    <location>
        <begin position="184"/>
        <end position="203"/>
    </location>
</feature>
<dbReference type="Proteomes" id="UP000053201">
    <property type="component" value="Unassembled WGS sequence"/>
</dbReference>
<accession>A0A0L0HPX8</accession>
<dbReference type="InterPro" id="IPR006597">
    <property type="entry name" value="Sel1-like"/>
</dbReference>
<dbReference type="PANTHER" id="PTHR44117:SF1">
    <property type="entry name" value="INTRAFLAGELLAR TRANSPORT PROTEIN 88 HOMOLOG"/>
    <property type="match status" value="1"/>
</dbReference>
<dbReference type="PANTHER" id="PTHR44117">
    <property type="entry name" value="INTRAFLAGELLAR TRANSPORT PROTEIN 88 HOMOLOG"/>
    <property type="match status" value="1"/>
</dbReference>
<dbReference type="Pfam" id="PF08637">
    <property type="entry name" value="NCA2"/>
    <property type="match status" value="1"/>
</dbReference>
<dbReference type="SMART" id="SM00671">
    <property type="entry name" value="SEL1"/>
    <property type="match status" value="3"/>
</dbReference>
<evidence type="ECO:0000313" key="5">
    <source>
        <dbReference type="Proteomes" id="UP000053201"/>
    </source>
</evidence>
<dbReference type="GO" id="GO:1905515">
    <property type="term" value="P:non-motile cilium assembly"/>
    <property type="evidence" value="ECO:0007669"/>
    <property type="project" value="TreeGrafter"/>
</dbReference>
<keyword evidence="1" id="KW-0802">TPR repeat</keyword>
<dbReference type="EMBL" id="KQ257452">
    <property type="protein sequence ID" value="KND03015.1"/>
    <property type="molecule type" value="Genomic_DNA"/>
</dbReference>
<dbReference type="GO" id="GO:0042073">
    <property type="term" value="P:intraciliary transport"/>
    <property type="evidence" value="ECO:0007669"/>
    <property type="project" value="TreeGrafter"/>
</dbReference>
<dbReference type="SMART" id="SM00028">
    <property type="entry name" value="TPR"/>
    <property type="match status" value="11"/>
</dbReference>
<evidence type="ECO:0000256" key="1">
    <source>
        <dbReference type="PROSITE-ProRule" id="PRU00339"/>
    </source>
</evidence>
<dbReference type="RefSeq" id="XP_016611054.1">
    <property type="nucleotide sequence ID" value="XM_016750387.1"/>
</dbReference>
<dbReference type="Pfam" id="PF13174">
    <property type="entry name" value="TPR_6"/>
    <property type="match status" value="1"/>
</dbReference>
<feature type="repeat" description="TPR" evidence="1">
    <location>
        <begin position="1495"/>
        <end position="1528"/>
    </location>
</feature>
<evidence type="ECO:0000256" key="3">
    <source>
        <dbReference type="SAM" id="MobiDB-lite"/>
    </source>
</evidence>
<dbReference type="GeneID" id="27685703"/>
<dbReference type="GO" id="GO:0019894">
    <property type="term" value="F:kinesin binding"/>
    <property type="evidence" value="ECO:0007669"/>
    <property type="project" value="TreeGrafter"/>
</dbReference>
<dbReference type="FunFam" id="1.25.40.10:FF:001034">
    <property type="entry name" value="Intraflagellar transport 88 homolog"/>
    <property type="match status" value="1"/>
</dbReference>
<feature type="region of interest" description="Disordered" evidence="3">
    <location>
        <begin position="1664"/>
        <end position="1752"/>
    </location>
</feature>
<feature type="repeat" description="TPR" evidence="1">
    <location>
        <begin position="1461"/>
        <end position="1494"/>
    </location>
</feature>
<feature type="repeat" description="TPR" evidence="1">
    <location>
        <begin position="1427"/>
        <end position="1460"/>
    </location>
</feature>
<dbReference type="OrthoDB" id="1926212at2759"/>